<dbReference type="FunFam" id="3.40.50.300:FF:000597">
    <property type="entry name" value="ABC transporter ATP-binding protein"/>
    <property type="match status" value="1"/>
</dbReference>
<comment type="caution">
    <text evidence="6">The sequence shown here is derived from an EMBL/GenBank/DDBJ whole genome shotgun (WGS) entry which is preliminary data.</text>
</comment>
<dbReference type="PROSITE" id="PS00211">
    <property type="entry name" value="ABC_TRANSPORTER_1"/>
    <property type="match status" value="1"/>
</dbReference>
<keyword evidence="1" id="KW-0677">Repeat</keyword>
<evidence type="ECO:0000259" key="5">
    <source>
        <dbReference type="PROSITE" id="PS50893"/>
    </source>
</evidence>
<feature type="domain" description="ABC transporter" evidence="5">
    <location>
        <begin position="321"/>
        <end position="542"/>
    </location>
</feature>
<dbReference type="AlphaFoldDB" id="A0A117QNJ1"/>
<evidence type="ECO:0000313" key="7">
    <source>
        <dbReference type="Proteomes" id="UP000053271"/>
    </source>
</evidence>
<dbReference type="InterPro" id="IPR003439">
    <property type="entry name" value="ABC_transporter-like_ATP-bd"/>
</dbReference>
<dbReference type="PANTHER" id="PTHR19211">
    <property type="entry name" value="ATP-BINDING TRANSPORT PROTEIN-RELATED"/>
    <property type="match status" value="1"/>
</dbReference>
<dbReference type="PROSITE" id="PS50893">
    <property type="entry name" value="ABC_TRANSPORTER_2"/>
    <property type="match status" value="2"/>
</dbReference>
<organism evidence="6 7">
    <name type="scientific">Streptomyces longwoodensis</name>
    <dbReference type="NCBI Taxonomy" id="68231"/>
    <lineage>
        <taxon>Bacteria</taxon>
        <taxon>Bacillati</taxon>
        <taxon>Actinomycetota</taxon>
        <taxon>Actinomycetes</taxon>
        <taxon>Kitasatosporales</taxon>
        <taxon>Streptomycetaceae</taxon>
        <taxon>Streptomyces</taxon>
    </lineage>
</organism>
<gene>
    <name evidence="6" type="ORF">AQJ30_14950</name>
</gene>
<protein>
    <submittedName>
        <fullName evidence="6">ABC transporter</fullName>
    </submittedName>
</protein>
<dbReference type="InterPro" id="IPR003593">
    <property type="entry name" value="AAA+_ATPase"/>
</dbReference>
<keyword evidence="3" id="KW-0067">ATP-binding</keyword>
<dbReference type="InterPro" id="IPR017871">
    <property type="entry name" value="ABC_transporter-like_CS"/>
</dbReference>
<dbReference type="GeneID" id="91425897"/>
<proteinExistence type="predicted"/>
<keyword evidence="7" id="KW-1185">Reference proteome</keyword>
<dbReference type="PANTHER" id="PTHR19211:SF6">
    <property type="entry name" value="BLL7188 PROTEIN"/>
    <property type="match status" value="1"/>
</dbReference>
<keyword evidence="2" id="KW-0547">Nucleotide-binding</keyword>
<accession>A0A117QNJ1</accession>
<evidence type="ECO:0000313" key="6">
    <source>
        <dbReference type="EMBL" id="KUN38154.1"/>
    </source>
</evidence>
<dbReference type="GO" id="GO:0016887">
    <property type="term" value="F:ATP hydrolysis activity"/>
    <property type="evidence" value="ECO:0007669"/>
    <property type="project" value="InterPro"/>
</dbReference>
<reference evidence="6 7" key="1">
    <citation type="submission" date="2015-10" db="EMBL/GenBank/DDBJ databases">
        <title>Draft genome sequence of Streptomyces longwoodensis DSM 41677, type strain for the species Streptomyces longwoodensis.</title>
        <authorList>
            <person name="Ruckert C."/>
            <person name="Winkler A."/>
            <person name="Kalinowski J."/>
            <person name="Kampfer P."/>
            <person name="Glaeser S."/>
        </authorList>
    </citation>
    <scope>NUCLEOTIDE SEQUENCE [LARGE SCALE GENOMIC DNA]</scope>
    <source>
        <strain evidence="6 7">DSM 41677</strain>
    </source>
</reference>
<dbReference type="Proteomes" id="UP000053271">
    <property type="component" value="Unassembled WGS sequence"/>
</dbReference>
<dbReference type="SMART" id="SM00382">
    <property type="entry name" value="AAA"/>
    <property type="match status" value="2"/>
</dbReference>
<sequence length="543" mass="59098">MTHTAHSIACTSLSFAWPDGTAVLDGLDVSFGPGRTGLVGVNGSGKSTLLKLIAGELTPVDGTVRVAGDIGYLPQNVTLDTRLRVDQALGIAGRRAALHAIEAGDVRPEHFEAVGDDWDVEERALATLGELGLGHIGLDRTVGEVSGGESVLLRLAALLLRRPDVLLLDEPTNNLDLYARRRLYAAVASWPGVLVVVSHDRELLDLVDQIADLRGGEVVWYGGNYTAYEEALAVEQEAAERMVRVAEADVRRQKRELTDAQVKLARRKRYGQKMWEQKREPKIVMGARKRAAQESAGKHRILHEERLAEARERLDEAVDAVRDDDEIRVELPHTAVPPGRGVLSLRELRLAYGTPVTVSLDLHGPERVALVGRNGAGKTTLLRTVAGELAPAAGEAHAHVPLRFLPQRLDVLDDALTVAENVARFAPGATNNRVRARLAHFLFRGARADQRAGTLSGGERFRAALAALMLAEPAPQLLMLDEPTNNLDMASVRRLTSALESYEGALVVASHDLPFLESIGITRWLLLDGELRETSWEELTEAG</sequence>
<dbReference type="STRING" id="68231.AQJ30_14950"/>
<dbReference type="InterPro" id="IPR050611">
    <property type="entry name" value="ABCF"/>
</dbReference>
<dbReference type="FunFam" id="3.40.50.300:FF:001320">
    <property type="entry name" value="Heme ABC transporter ATP-binding protein"/>
    <property type="match status" value="1"/>
</dbReference>
<dbReference type="EMBL" id="LMWS01000017">
    <property type="protein sequence ID" value="KUN38154.1"/>
    <property type="molecule type" value="Genomic_DNA"/>
</dbReference>
<evidence type="ECO:0000256" key="1">
    <source>
        <dbReference type="ARBA" id="ARBA00022737"/>
    </source>
</evidence>
<dbReference type="Pfam" id="PF00005">
    <property type="entry name" value="ABC_tran"/>
    <property type="match status" value="2"/>
</dbReference>
<keyword evidence="4" id="KW-0175">Coiled coil</keyword>
<name>A0A117QNJ1_9ACTN</name>
<evidence type="ECO:0000256" key="3">
    <source>
        <dbReference type="ARBA" id="ARBA00022840"/>
    </source>
</evidence>
<dbReference type="SUPFAM" id="SSF52540">
    <property type="entry name" value="P-loop containing nucleoside triphosphate hydrolases"/>
    <property type="match status" value="2"/>
</dbReference>
<feature type="coiled-coil region" evidence="4">
    <location>
        <begin position="236"/>
        <end position="263"/>
    </location>
</feature>
<feature type="domain" description="ABC transporter" evidence="5">
    <location>
        <begin position="8"/>
        <end position="240"/>
    </location>
</feature>
<dbReference type="RefSeq" id="WP_067233522.1">
    <property type="nucleotide sequence ID" value="NZ_KQ948552.1"/>
</dbReference>
<dbReference type="GO" id="GO:0005524">
    <property type="term" value="F:ATP binding"/>
    <property type="evidence" value="ECO:0007669"/>
    <property type="project" value="UniProtKB-KW"/>
</dbReference>
<dbReference type="InterPro" id="IPR027417">
    <property type="entry name" value="P-loop_NTPase"/>
</dbReference>
<dbReference type="Gene3D" id="3.40.50.300">
    <property type="entry name" value="P-loop containing nucleotide triphosphate hydrolases"/>
    <property type="match status" value="2"/>
</dbReference>
<evidence type="ECO:0000256" key="4">
    <source>
        <dbReference type="SAM" id="Coils"/>
    </source>
</evidence>
<evidence type="ECO:0000256" key="2">
    <source>
        <dbReference type="ARBA" id="ARBA00022741"/>
    </source>
</evidence>